<evidence type="ECO:0000256" key="14">
    <source>
        <dbReference type="ARBA" id="ARBA00037847"/>
    </source>
</evidence>
<evidence type="ECO:0000256" key="11">
    <source>
        <dbReference type="ARBA" id="ARBA00025198"/>
    </source>
</evidence>
<evidence type="ECO:0000256" key="7">
    <source>
        <dbReference type="ARBA" id="ARBA00022989"/>
    </source>
</evidence>
<evidence type="ECO:0000256" key="3">
    <source>
        <dbReference type="ARBA" id="ARBA00022475"/>
    </source>
</evidence>
<dbReference type="GO" id="GO:0005886">
    <property type="term" value="C:plasma membrane"/>
    <property type="evidence" value="ECO:0007669"/>
    <property type="project" value="UniProtKB-SubCell"/>
</dbReference>
<proteinExistence type="inferred from homology"/>
<dbReference type="CDD" id="cd06503">
    <property type="entry name" value="ATP-synt_Fo_b"/>
    <property type="match status" value="1"/>
</dbReference>
<dbReference type="PANTHER" id="PTHR33445">
    <property type="entry name" value="ATP SYNTHASE SUBUNIT B', CHLOROPLASTIC"/>
    <property type="match status" value="1"/>
</dbReference>
<name>A0A0G4K3N0_9SPIR</name>
<dbReference type="InterPro" id="IPR002146">
    <property type="entry name" value="ATP_synth_b/b'su_bac/chlpt"/>
</dbReference>
<evidence type="ECO:0000313" key="18">
    <source>
        <dbReference type="EMBL" id="CRF31610.1"/>
    </source>
</evidence>
<comment type="similarity">
    <text evidence="1 15 16">Belongs to the ATPase B chain family.</text>
</comment>
<dbReference type="InterPro" id="IPR005864">
    <property type="entry name" value="ATP_synth_F0_bsu_bac"/>
</dbReference>
<dbReference type="HAMAP" id="MF_01398">
    <property type="entry name" value="ATP_synth_b_bprime"/>
    <property type="match status" value="1"/>
</dbReference>
<comment type="subunit">
    <text evidence="13">F-type ATPases have 2 components, F(1) - the catalytic core - and F(0) - the membrane proton channel. F(1) has five subunits: alpha(3), beta(3), gamma(1), delta(1), epsilon(1). F(0) has four main subunits: a(1), b(2) and c(10-14). The alpha and beta chains form an alternating ring which encloses part of the gamma chain. F(1) is attached to F(0) by a central stalk formed by the gamma and epsilon chains, while a peripheral stalk is formed by the delta and b chains.</text>
</comment>
<comment type="subunit">
    <text evidence="15">F-type ATPases have 2 components, F(1) - the catalytic core - and F(0) - the membrane proton channel. F(1) has five subunits: alpha(3), beta(3), gamma(1), delta(1), epsilon(1). F(0) has three main subunits: a(1), b(2) and c(10-14). The alpha and beta chains form an alternating ring which encloses part of the gamma chain. F(1) is attached to F(0) by a central stalk formed by the gamma and epsilon chains, while a peripheral stalk is formed by the delta and b chains.</text>
</comment>
<evidence type="ECO:0000256" key="15">
    <source>
        <dbReference type="HAMAP-Rule" id="MF_01398"/>
    </source>
</evidence>
<keyword evidence="4 15" id="KW-0138">CF(0)</keyword>
<dbReference type="GO" id="GO:0046961">
    <property type="term" value="F:proton-transporting ATPase activity, rotational mechanism"/>
    <property type="evidence" value="ECO:0007669"/>
    <property type="project" value="TreeGrafter"/>
</dbReference>
<evidence type="ECO:0000256" key="6">
    <source>
        <dbReference type="ARBA" id="ARBA00022781"/>
    </source>
</evidence>
<dbReference type="InterPro" id="IPR050059">
    <property type="entry name" value="ATP_synthase_B_chain"/>
</dbReference>
<evidence type="ECO:0000256" key="12">
    <source>
        <dbReference type="ARBA" id="ARBA00025614"/>
    </source>
</evidence>
<dbReference type="Proteomes" id="UP000043763">
    <property type="component" value="Unassembled WGS sequence"/>
</dbReference>
<evidence type="ECO:0000256" key="2">
    <source>
        <dbReference type="ARBA" id="ARBA00022448"/>
    </source>
</evidence>
<dbReference type="GO" id="GO:0045259">
    <property type="term" value="C:proton-transporting ATP synthase complex"/>
    <property type="evidence" value="ECO:0007669"/>
    <property type="project" value="UniProtKB-KW"/>
</dbReference>
<keyword evidence="8 15" id="KW-0406">Ion transport</keyword>
<dbReference type="AlphaFoldDB" id="A0A0G4K3N0"/>
<dbReference type="OrthoDB" id="308784at2"/>
<keyword evidence="9 15" id="KW-0472">Membrane</keyword>
<keyword evidence="17" id="KW-0175">Coiled coil</keyword>
<dbReference type="Pfam" id="PF00430">
    <property type="entry name" value="ATP-synt_B"/>
    <property type="match status" value="1"/>
</dbReference>
<evidence type="ECO:0000256" key="5">
    <source>
        <dbReference type="ARBA" id="ARBA00022692"/>
    </source>
</evidence>
<keyword evidence="7 15" id="KW-1133">Transmembrane helix</keyword>
<evidence type="ECO:0000256" key="10">
    <source>
        <dbReference type="ARBA" id="ARBA00023310"/>
    </source>
</evidence>
<evidence type="ECO:0000256" key="17">
    <source>
        <dbReference type="SAM" id="Coils"/>
    </source>
</evidence>
<organism evidence="18 19">
    <name type="scientific">Brachyspira suanatina</name>
    <dbReference type="NCBI Taxonomy" id="381802"/>
    <lineage>
        <taxon>Bacteria</taxon>
        <taxon>Pseudomonadati</taxon>
        <taxon>Spirochaetota</taxon>
        <taxon>Spirochaetia</taxon>
        <taxon>Brachyspirales</taxon>
        <taxon>Brachyspiraceae</taxon>
        <taxon>Brachyspira</taxon>
    </lineage>
</organism>
<comment type="function">
    <text evidence="12">Component of the F(0) channel, it forms part of the peripheral stalk, linking F(1) to F(0). The b'-subunit is a diverged and duplicated form of b found in plants and photosynthetic bacteria.</text>
</comment>
<dbReference type="EMBL" id="CVLB01000001">
    <property type="protein sequence ID" value="CRF31610.1"/>
    <property type="molecule type" value="Genomic_DNA"/>
</dbReference>
<dbReference type="InterPro" id="IPR028987">
    <property type="entry name" value="ATP_synth_B-like_membr_sf"/>
</dbReference>
<protein>
    <recommendedName>
        <fullName evidence="15">ATP synthase subunit b</fullName>
    </recommendedName>
    <alternativeName>
        <fullName evidence="15">ATP synthase F(0) sector subunit b</fullName>
    </alternativeName>
    <alternativeName>
        <fullName evidence="15">ATPase subunit I</fullName>
    </alternativeName>
    <alternativeName>
        <fullName evidence="15">F-type ATPase subunit b</fullName>
        <shortName evidence="15">F-ATPase subunit b</shortName>
    </alternativeName>
</protein>
<keyword evidence="10 15" id="KW-0066">ATP synthesis</keyword>
<dbReference type="Gene3D" id="6.10.250.1580">
    <property type="match status" value="1"/>
</dbReference>
<keyword evidence="19" id="KW-1185">Reference proteome</keyword>
<dbReference type="PANTHER" id="PTHR33445:SF1">
    <property type="entry name" value="ATP SYNTHASE SUBUNIT B"/>
    <property type="match status" value="1"/>
</dbReference>
<comment type="subcellular location">
    <subcellularLocation>
        <location evidence="15">Cell membrane</location>
        <topology evidence="15">Single-pass membrane protein</topology>
    </subcellularLocation>
    <subcellularLocation>
        <location evidence="14">Endomembrane system</location>
        <topology evidence="14">Single-pass membrane protein</topology>
    </subcellularLocation>
</comment>
<dbReference type="GO" id="GO:0046933">
    <property type="term" value="F:proton-transporting ATP synthase activity, rotational mechanism"/>
    <property type="evidence" value="ECO:0007669"/>
    <property type="project" value="UniProtKB-UniRule"/>
</dbReference>
<evidence type="ECO:0000256" key="4">
    <source>
        <dbReference type="ARBA" id="ARBA00022547"/>
    </source>
</evidence>
<evidence type="ECO:0000256" key="1">
    <source>
        <dbReference type="ARBA" id="ARBA00005513"/>
    </source>
</evidence>
<evidence type="ECO:0000256" key="9">
    <source>
        <dbReference type="ARBA" id="ARBA00023136"/>
    </source>
</evidence>
<feature type="coiled-coil region" evidence="17">
    <location>
        <begin position="34"/>
        <end position="119"/>
    </location>
</feature>
<comment type="function">
    <text evidence="11 15">F(1)F(0) ATP synthase produces ATP from ADP in the presence of a proton or sodium gradient. F-type ATPases consist of two structural domains, F(1) containing the extramembraneous catalytic core and F(0) containing the membrane proton channel, linked together by a central stalk and a peripheral stalk. During catalysis, ATP synthesis in the catalytic domain of F(1) is coupled via a rotary mechanism of the central stalk subunits to proton translocation.</text>
</comment>
<keyword evidence="2 15" id="KW-0813">Transport</keyword>
<accession>A0A0G4K3N0</accession>
<keyword evidence="5 15" id="KW-0812">Transmembrane</keyword>
<dbReference type="NCBIfam" id="TIGR01144">
    <property type="entry name" value="ATP_synt_b"/>
    <property type="match status" value="1"/>
</dbReference>
<evidence type="ECO:0000256" key="8">
    <source>
        <dbReference type="ARBA" id="ARBA00023065"/>
    </source>
</evidence>
<feature type="transmembrane region" description="Helical" evidence="15">
    <location>
        <begin position="12"/>
        <end position="34"/>
    </location>
</feature>
<dbReference type="GO" id="GO:0012505">
    <property type="term" value="C:endomembrane system"/>
    <property type="evidence" value="ECO:0007669"/>
    <property type="project" value="UniProtKB-SubCell"/>
</dbReference>
<reference evidence="19" key="1">
    <citation type="submission" date="2015-04" db="EMBL/GenBank/DDBJ databases">
        <authorList>
            <person name="Mushtaq Mamoona"/>
        </authorList>
    </citation>
    <scope>NUCLEOTIDE SEQUENCE [LARGE SCALE GENOMIC DNA]</scope>
    <source>
        <strain evidence="19">AN4859/03</strain>
    </source>
</reference>
<evidence type="ECO:0000313" key="19">
    <source>
        <dbReference type="Proteomes" id="UP000043763"/>
    </source>
</evidence>
<dbReference type="RefSeq" id="WP_048593412.1">
    <property type="nucleotide sequence ID" value="NZ_CVLB01000001.1"/>
</dbReference>
<evidence type="ECO:0000256" key="13">
    <source>
        <dbReference type="ARBA" id="ARBA00026054"/>
    </source>
</evidence>
<evidence type="ECO:0000256" key="16">
    <source>
        <dbReference type="RuleBase" id="RU003848"/>
    </source>
</evidence>
<keyword evidence="3 15" id="KW-1003">Cell membrane</keyword>
<dbReference type="SUPFAM" id="SSF81573">
    <property type="entry name" value="F1F0 ATP synthase subunit B, membrane domain"/>
    <property type="match status" value="1"/>
</dbReference>
<sequence length="167" mass="18941">MALLKIDPGIIIWTWITFLLVLAILGASTWKIILKGLNARADKIQEDLEEAEKTRENAKKSLAAYREQIDNAKAEASAIIENARVEANRIRDKIINNAREEAELNKNKIMSEIDRSKEEAMNSVKKQALDIAVVMAETILKRNVNKEDNQALINEFINNANKENNQK</sequence>
<gene>
    <name evidence="15" type="primary">atpF</name>
    <name evidence="18" type="ORF">BRSU_0259</name>
</gene>
<keyword evidence="6 15" id="KW-0375">Hydrogen ion transport</keyword>